<gene>
    <name evidence="3" type="ORF">S01H1_59953</name>
</gene>
<dbReference type="AlphaFoldDB" id="X0WVG8"/>
<feature type="domain" description="Yeast cell wall synthesis Kre9/Knh1-like N-terminal" evidence="2">
    <location>
        <begin position="156"/>
        <end position="241"/>
    </location>
</feature>
<accession>X0WVG8</accession>
<evidence type="ECO:0000259" key="2">
    <source>
        <dbReference type="Pfam" id="PF10342"/>
    </source>
</evidence>
<evidence type="ECO:0000313" key="3">
    <source>
        <dbReference type="EMBL" id="GAG16751.1"/>
    </source>
</evidence>
<dbReference type="InterPro" id="IPR018466">
    <property type="entry name" value="Kre9/Knh1-like_N"/>
</dbReference>
<evidence type="ECO:0000256" key="1">
    <source>
        <dbReference type="ARBA" id="ARBA00022729"/>
    </source>
</evidence>
<comment type="caution">
    <text evidence="3">The sequence shown here is derived from an EMBL/GenBank/DDBJ whole genome shotgun (WGS) entry which is preliminary data.</text>
</comment>
<dbReference type="Pfam" id="PF10342">
    <property type="entry name" value="Kre9_KNH"/>
    <property type="match status" value="1"/>
</dbReference>
<organism evidence="3">
    <name type="scientific">marine sediment metagenome</name>
    <dbReference type="NCBI Taxonomy" id="412755"/>
    <lineage>
        <taxon>unclassified sequences</taxon>
        <taxon>metagenomes</taxon>
        <taxon>ecological metagenomes</taxon>
    </lineage>
</organism>
<feature type="non-terminal residue" evidence="3">
    <location>
        <position position="255"/>
    </location>
</feature>
<protein>
    <recommendedName>
        <fullName evidence="2">Yeast cell wall synthesis Kre9/Knh1-like N-terminal domain-containing protein</fullName>
    </recommendedName>
</protein>
<name>X0WVG8_9ZZZZ</name>
<keyword evidence="1" id="KW-0732">Signal</keyword>
<proteinExistence type="predicted"/>
<feature type="non-terminal residue" evidence="3">
    <location>
        <position position="1"/>
    </location>
</feature>
<reference evidence="3" key="1">
    <citation type="journal article" date="2014" name="Front. Microbiol.">
        <title>High frequency of phylogenetically diverse reductive dehalogenase-homologous genes in deep subseafloor sedimentary metagenomes.</title>
        <authorList>
            <person name="Kawai M."/>
            <person name="Futagami T."/>
            <person name="Toyoda A."/>
            <person name="Takaki Y."/>
            <person name="Nishi S."/>
            <person name="Hori S."/>
            <person name="Arai W."/>
            <person name="Tsubouchi T."/>
            <person name="Morono Y."/>
            <person name="Uchiyama I."/>
            <person name="Ito T."/>
            <person name="Fujiyama A."/>
            <person name="Inagaki F."/>
            <person name="Takami H."/>
        </authorList>
    </citation>
    <scope>NUCLEOTIDE SEQUENCE</scope>
    <source>
        <strain evidence="3">Expedition CK06-06</strain>
    </source>
</reference>
<dbReference type="EMBL" id="BARS01039247">
    <property type="protein sequence ID" value="GAG16751.1"/>
    <property type="molecule type" value="Genomic_DNA"/>
</dbReference>
<sequence length="255" mass="27943">PANIDCYTGSCGSQWSAAIVDGREYGFVYSHSSPTMHAIGFDISDQVSVDMDCRFYNSYACSNADFDRANMCGAYALADNGLVCVGSAKTGSMCPGSFRAYNKPLGAGDCFGEAFRKWFNEEGIFDVYWHYGMNLQGVGSLVLEKYASGPYLTVNSPNGGEEWEQGNTYDIKWGSNVDGNVKIELLKGGSVVEVLESSIENSGLYSLEITDDFEVGDDYKIKISSLENDTVLSESAENFTIMEEFIIAEFPYVID</sequence>